<feature type="region of interest" description="Disordered" evidence="12">
    <location>
        <begin position="554"/>
        <end position="581"/>
    </location>
</feature>
<dbReference type="Gene3D" id="3.30.930.10">
    <property type="entry name" value="Bira Bifunctional Protein, Domain 2"/>
    <property type="match status" value="1"/>
</dbReference>
<keyword evidence="4" id="KW-0963">Cytoplasm</keyword>
<accession>A0A6A4ID71</accession>
<evidence type="ECO:0000256" key="4">
    <source>
        <dbReference type="ARBA" id="ARBA00022490"/>
    </source>
</evidence>
<dbReference type="InterPro" id="IPR004523">
    <property type="entry name" value="Asp-tRNA_synthase_2"/>
</dbReference>
<dbReference type="NCBIfam" id="NF003483">
    <property type="entry name" value="PRK05159.1"/>
    <property type="match status" value="1"/>
</dbReference>
<name>A0A6A4ID71_9AGAR</name>
<dbReference type="GO" id="GO:0005829">
    <property type="term" value="C:cytosol"/>
    <property type="evidence" value="ECO:0007669"/>
    <property type="project" value="TreeGrafter"/>
</dbReference>
<feature type="compositionally biased region" description="Basic and acidic residues" evidence="12">
    <location>
        <begin position="28"/>
        <end position="59"/>
    </location>
</feature>
<dbReference type="CDD" id="cd04320">
    <property type="entry name" value="AspRS_cyto_N"/>
    <property type="match status" value="1"/>
</dbReference>
<dbReference type="PRINTS" id="PR01042">
    <property type="entry name" value="TRNASYNTHASP"/>
</dbReference>
<dbReference type="HAMAP" id="MF_02075">
    <property type="entry name" value="Asp_tRNA_synth_type2"/>
    <property type="match status" value="1"/>
</dbReference>
<dbReference type="GO" id="GO:0017101">
    <property type="term" value="C:aminoacyl-tRNA synthetase multienzyme complex"/>
    <property type="evidence" value="ECO:0007669"/>
    <property type="project" value="TreeGrafter"/>
</dbReference>
<dbReference type="InterPro" id="IPR002312">
    <property type="entry name" value="Asp/Asn-tRNA-synth_IIb"/>
</dbReference>
<keyword evidence="8" id="KW-0648">Protein biosynthesis</keyword>
<organism evidence="14 15">
    <name type="scientific">Gymnopus androsaceus JB14</name>
    <dbReference type="NCBI Taxonomy" id="1447944"/>
    <lineage>
        <taxon>Eukaryota</taxon>
        <taxon>Fungi</taxon>
        <taxon>Dikarya</taxon>
        <taxon>Basidiomycota</taxon>
        <taxon>Agaricomycotina</taxon>
        <taxon>Agaricomycetes</taxon>
        <taxon>Agaricomycetidae</taxon>
        <taxon>Agaricales</taxon>
        <taxon>Marasmiineae</taxon>
        <taxon>Omphalotaceae</taxon>
        <taxon>Gymnopus</taxon>
    </lineage>
</organism>
<dbReference type="GO" id="GO:0005524">
    <property type="term" value="F:ATP binding"/>
    <property type="evidence" value="ECO:0007669"/>
    <property type="project" value="UniProtKB-KW"/>
</dbReference>
<evidence type="ECO:0000259" key="13">
    <source>
        <dbReference type="PROSITE" id="PS50862"/>
    </source>
</evidence>
<evidence type="ECO:0000256" key="2">
    <source>
        <dbReference type="ARBA" id="ARBA00005312"/>
    </source>
</evidence>
<feature type="region of interest" description="Disordered" evidence="12">
    <location>
        <begin position="643"/>
        <end position="710"/>
    </location>
</feature>
<keyword evidence="15" id="KW-1185">Reference proteome</keyword>
<dbReference type="GO" id="GO:0004815">
    <property type="term" value="F:aspartate-tRNA ligase activity"/>
    <property type="evidence" value="ECO:0007669"/>
    <property type="project" value="UniProtKB-EC"/>
</dbReference>
<gene>
    <name evidence="14" type="ORF">BT96DRAFT_963040</name>
</gene>
<evidence type="ECO:0000256" key="6">
    <source>
        <dbReference type="ARBA" id="ARBA00022741"/>
    </source>
</evidence>
<dbReference type="FunFam" id="3.30.930.10:FF:000038">
    <property type="entry name" value="Aspartate--tRNA ligase"/>
    <property type="match status" value="1"/>
</dbReference>
<dbReference type="InterPro" id="IPR004364">
    <property type="entry name" value="Aa-tRNA-synt_II"/>
</dbReference>
<evidence type="ECO:0000256" key="1">
    <source>
        <dbReference type="ARBA" id="ARBA00004496"/>
    </source>
</evidence>
<proteinExistence type="inferred from homology"/>
<dbReference type="EC" id="6.1.1.12" evidence="3"/>
<dbReference type="InterPro" id="IPR012340">
    <property type="entry name" value="NA-bd_OB-fold"/>
</dbReference>
<dbReference type="PANTHER" id="PTHR43450">
    <property type="entry name" value="ASPARTYL-TRNA SYNTHETASE"/>
    <property type="match status" value="1"/>
</dbReference>
<protein>
    <recommendedName>
        <fullName evidence="11">Probable aspartate--tRNA ligase, cytoplasmic</fullName>
        <ecNumber evidence="3">6.1.1.12</ecNumber>
    </recommendedName>
</protein>
<feature type="compositionally biased region" description="Basic residues" evidence="12">
    <location>
        <begin position="677"/>
        <end position="686"/>
    </location>
</feature>
<evidence type="ECO:0000256" key="12">
    <source>
        <dbReference type="SAM" id="MobiDB-lite"/>
    </source>
</evidence>
<evidence type="ECO:0000313" key="15">
    <source>
        <dbReference type="Proteomes" id="UP000799118"/>
    </source>
</evidence>
<keyword evidence="7" id="KW-0067">ATP-binding</keyword>
<feature type="region of interest" description="Disordered" evidence="12">
    <location>
        <begin position="1"/>
        <end position="80"/>
    </location>
</feature>
<keyword evidence="5" id="KW-0436">Ligase</keyword>
<dbReference type="GO" id="GO:0003723">
    <property type="term" value="F:RNA binding"/>
    <property type="evidence" value="ECO:0007669"/>
    <property type="project" value="TreeGrafter"/>
</dbReference>
<dbReference type="OrthoDB" id="372395at2759"/>
<evidence type="ECO:0000313" key="14">
    <source>
        <dbReference type="EMBL" id="KAE9407683.1"/>
    </source>
</evidence>
<dbReference type="EMBL" id="ML769394">
    <property type="protein sequence ID" value="KAE9407683.1"/>
    <property type="molecule type" value="Genomic_DNA"/>
</dbReference>
<dbReference type="Proteomes" id="UP000799118">
    <property type="component" value="Unassembled WGS sequence"/>
</dbReference>
<feature type="compositionally biased region" description="Low complexity" evidence="12">
    <location>
        <begin position="648"/>
        <end position="676"/>
    </location>
</feature>
<reference evidence="14" key="1">
    <citation type="journal article" date="2019" name="Environ. Microbiol.">
        <title>Fungal ecological strategies reflected in gene transcription - a case study of two litter decomposers.</title>
        <authorList>
            <person name="Barbi F."/>
            <person name="Kohler A."/>
            <person name="Barry K."/>
            <person name="Baskaran P."/>
            <person name="Daum C."/>
            <person name="Fauchery L."/>
            <person name="Ihrmark K."/>
            <person name="Kuo A."/>
            <person name="LaButti K."/>
            <person name="Lipzen A."/>
            <person name="Morin E."/>
            <person name="Grigoriev I.V."/>
            <person name="Henrissat B."/>
            <person name="Lindahl B."/>
            <person name="Martin F."/>
        </authorList>
    </citation>
    <scope>NUCLEOTIDE SEQUENCE</scope>
    <source>
        <strain evidence="14">JB14</strain>
    </source>
</reference>
<dbReference type="PROSITE" id="PS50862">
    <property type="entry name" value="AA_TRNA_LIGASE_II"/>
    <property type="match status" value="1"/>
</dbReference>
<sequence length="1140" mass="123928">MPSLSSAISKIIPGSRKRDSLKAQSRASLDKEEHKEGEIKDKEEQKTEKREKELEEDRRIRMKRAQSSQVAAMTESPAQRERYDVQEVDIRQLADMIGQTVDLRARLHTVRAVSSALVFLVLRQQMHTVQGVLSSSDETTGHMVRWASRLQEETILHIKGTVQKPKVGEVTGTTVHNAEIVVLECHIISRVAEPVPFSVYEADLSASAEDDNRISDRARLASRIIHLRSSAAQSVFRIQSTVGSAFRSHLESLGFIEIHTPKLQGGASESGASVFKLKYFGRLAFLAQSPQLPKQMSIAADFERVYEVGPVFRAENSNTHRHLTEYTGLDLEMMIKRDYHEVMYTVDTTLKAIFSAVYSSRRTEIEILKSQFPIEDLVWLEQTPVIPFADGVQMLIDDGWVDDEGNRPKKDEDLSTRAEIKLGQLVKEKYKTDYYILDQFPRSARPFYTMPASASTAATIASKHPDGDAGETTNSFDIFVRGQEITTGGQRIHDYEQLVSAMAENEISERGLEEYLDGFKWGAPPHGGAGIGLERLVFLMLGLGDIRYASMYPRDPKSLPEPPKGLEGLPHPEASTLPLGAGKSPVKAIKCICQTKATGSRSQSPDVSQLSLNSLPNSLNNNSFTLGNGNVSNPAYPSLDQLSLESQSGASSPTGSGSATPIPGASSGTSTPSSTGKVRHPPHHVHLGPSPLHQSSLVGQGSASTVGMANGDVPSASALTLGGQSNQVVGGRTFPPLPSLIANYGDAANTSWLDDRYMVWRDIQTGAAIGFVPSSGGFAIIVGDPLCDRSQFSGVVGRFLGWLRKGEEKDSKDGENRIGFVERKSITADAEHSVSATTEDIDSSKPLPSLKPVWLLASSVLEGVLGSRLGWSSFTCIAESRVELEGEVPGALAEKEVAKKIKRAETEGVEVSGWFGRDGWVDDGANTSNASISNSGSGMPLSIKHAIDERIAEWREGRKKKGGQVRLTEVEPWRDHTHRQYYVAMAPPKRGAKNAESPAGSPRSSVDGNSSAKRSSSEPKIPVALVVLHQLSPQHGFQVKYALDFPHSPSGSIECALSSAFHAVAATGSWSSHIRNVKGMRVKVLSHAYEAISEKMSLHGKGDFRKKMGAEEEDVYICYPRGGLGGRGAKAVLDFCVAES</sequence>
<evidence type="ECO:0000256" key="9">
    <source>
        <dbReference type="ARBA" id="ARBA00023146"/>
    </source>
</evidence>
<comment type="similarity">
    <text evidence="2">Belongs to the class-II aminoacyl-tRNA synthetase family. Type 2 subfamily.</text>
</comment>
<dbReference type="InterPro" id="IPR006195">
    <property type="entry name" value="aa-tRNA-synth_II"/>
</dbReference>
<evidence type="ECO:0000256" key="3">
    <source>
        <dbReference type="ARBA" id="ARBA00012841"/>
    </source>
</evidence>
<evidence type="ECO:0000256" key="5">
    <source>
        <dbReference type="ARBA" id="ARBA00022598"/>
    </source>
</evidence>
<evidence type="ECO:0000256" key="11">
    <source>
        <dbReference type="ARBA" id="ARBA00070516"/>
    </source>
</evidence>
<feature type="region of interest" description="Disordered" evidence="12">
    <location>
        <begin position="984"/>
        <end position="1017"/>
    </location>
</feature>
<dbReference type="PANTHER" id="PTHR43450:SF2">
    <property type="entry name" value="ASPARTATE--TRNA LIGASE"/>
    <property type="match status" value="1"/>
</dbReference>
<dbReference type="SUPFAM" id="SSF50249">
    <property type="entry name" value="Nucleic acid-binding proteins"/>
    <property type="match status" value="1"/>
</dbReference>
<dbReference type="InterPro" id="IPR045864">
    <property type="entry name" value="aa-tRNA-synth_II/BPL/LPL"/>
</dbReference>
<feature type="domain" description="Aminoacyl-transfer RNA synthetases class-II family profile" evidence="13">
    <location>
        <begin position="236"/>
        <end position="553"/>
    </location>
</feature>
<feature type="compositionally biased region" description="Polar residues" evidence="12">
    <location>
        <begin position="692"/>
        <end position="707"/>
    </location>
</feature>
<dbReference type="AlphaFoldDB" id="A0A6A4ID71"/>
<keyword evidence="6" id="KW-0547">Nucleotide-binding</keyword>
<comment type="catalytic activity">
    <reaction evidence="10">
        <text>tRNA(Asp) + L-aspartate + ATP = L-aspartyl-tRNA(Asp) + AMP + diphosphate</text>
        <dbReference type="Rhea" id="RHEA:19649"/>
        <dbReference type="Rhea" id="RHEA-COMP:9660"/>
        <dbReference type="Rhea" id="RHEA-COMP:9678"/>
        <dbReference type="ChEBI" id="CHEBI:29991"/>
        <dbReference type="ChEBI" id="CHEBI:30616"/>
        <dbReference type="ChEBI" id="CHEBI:33019"/>
        <dbReference type="ChEBI" id="CHEBI:78442"/>
        <dbReference type="ChEBI" id="CHEBI:78516"/>
        <dbReference type="ChEBI" id="CHEBI:456215"/>
        <dbReference type="EC" id="6.1.1.12"/>
    </reaction>
</comment>
<dbReference type="NCBIfam" id="TIGR00458">
    <property type="entry name" value="aspS_nondisc"/>
    <property type="match status" value="1"/>
</dbReference>
<keyword evidence="9" id="KW-0030">Aminoacyl-tRNA synthetase</keyword>
<evidence type="ECO:0000256" key="10">
    <source>
        <dbReference type="ARBA" id="ARBA00047904"/>
    </source>
</evidence>
<evidence type="ECO:0000256" key="7">
    <source>
        <dbReference type="ARBA" id="ARBA00022840"/>
    </source>
</evidence>
<feature type="compositionally biased region" description="Polar residues" evidence="12">
    <location>
        <begin position="1002"/>
        <end position="1014"/>
    </location>
</feature>
<evidence type="ECO:0000256" key="8">
    <source>
        <dbReference type="ARBA" id="ARBA00022917"/>
    </source>
</evidence>
<dbReference type="Pfam" id="PF00152">
    <property type="entry name" value="tRNA-synt_2"/>
    <property type="match status" value="1"/>
</dbReference>
<dbReference type="CDD" id="cd00776">
    <property type="entry name" value="AsxRS_core"/>
    <property type="match status" value="1"/>
</dbReference>
<dbReference type="Gene3D" id="2.40.50.140">
    <property type="entry name" value="Nucleic acid-binding proteins"/>
    <property type="match status" value="1"/>
</dbReference>
<dbReference type="SUPFAM" id="SSF55681">
    <property type="entry name" value="Class II aaRS and biotin synthetases"/>
    <property type="match status" value="1"/>
</dbReference>
<dbReference type="GO" id="GO:0006422">
    <property type="term" value="P:aspartyl-tRNA aminoacylation"/>
    <property type="evidence" value="ECO:0007669"/>
    <property type="project" value="InterPro"/>
</dbReference>
<comment type="subcellular location">
    <subcellularLocation>
        <location evidence="1">Cytoplasm</location>
    </subcellularLocation>
</comment>